<keyword evidence="5" id="KW-1185">Reference proteome</keyword>
<organism evidence="4 5">
    <name type="scientific">Sediminibacterium roseum</name>
    <dbReference type="NCBI Taxonomy" id="1978412"/>
    <lineage>
        <taxon>Bacteria</taxon>
        <taxon>Pseudomonadati</taxon>
        <taxon>Bacteroidota</taxon>
        <taxon>Chitinophagia</taxon>
        <taxon>Chitinophagales</taxon>
        <taxon>Chitinophagaceae</taxon>
        <taxon>Sediminibacterium</taxon>
    </lineage>
</organism>
<dbReference type="SUPFAM" id="SSF55729">
    <property type="entry name" value="Acyl-CoA N-acyltransferases (Nat)"/>
    <property type="match status" value="1"/>
</dbReference>
<dbReference type="InterPro" id="IPR000182">
    <property type="entry name" value="GNAT_dom"/>
</dbReference>
<dbReference type="Proteomes" id="UP000753802">
    <property type="component" value="Unassembled WGS sequence"/>
</dbReference>
<accession>A0ABX0A220</accession>
<evidence type="ECO:0000313" key="5">
    <source>
        <dbReference type="Proteomes" id="UP000753802"/>
    </source>
</evidence>
<dbReference type="EMBL" id="JAACJS010000015">
    <property type="protein sequence ID" value="NCI51201.1"/>
    <property type="molecule type" value="Genomic_DNA"/>
</dbReference>
<evidence type="ECO:0000259" key="3">
    <source>
        <dbReference type="PROSITE" id="PS51186"/>
    </source>
</evidence>
<dbReference type="Gene3D" id="3.40.630.30">
    <property type="match status" value="1"/>
</dbReference>
<evidence type="ECO:0000256" key="1">
    <source>
        <dbReference type="ARBA" id="ARBA00022679"/>
    </source>
</evidence>
<comment type="caution">
    <text evidence="4">The sequence shown here is derived from an EMBL/GenBank/DDBJ whole genome shotgun (WGS) entry which is preliminary data.</text>
</comment>
<sequence>MLVRQATSADLDELSILFDGYRMFYKQPSDPGAAKQFLSERIERNESVILVAVYNDAMVGFTQLYPIFSSVGMKRAWLLNDLFVPENARGSGAADALLAAAEQLGADTSARYLMLQTAKDNYRAQRVYERNGWERDAEYLVYNKRC</sequence>
<feature type="domain" description="N-acetyltransferase" evidence="3">
    <location>
        <begin position="1"/>
        <end position="146"/>
    </location>
</feature>
<dbReference type="InterPro" id="IPR016181">
    <property type="entry name" value="Acyl_CoA_acyltransferase"/>
</dbReference>
<evidence type="ECO:0000313" key="4">
    <source>
        <dbReference type="EMBL" id="NCI51201.1"/>
    </source>
</evidence>
<dbReference type="PROSITE" id="PS51186">
    <property type="entry name" value="GNAT"/>
    <property type="match status" value="1"/>
</dbReference>
<dbReference type="Pfam" id="PF00583">
    <property type="entry name" value="Acetyltransf_1"/>
    <property type="match status" value="1"/>
</dbReference>
<dbReference type="PANTHER" id="PTHR43877">
    <property type="entry name" value="AMINOALKYLPHOSPHONATE N-ACETYLTRANSFERASE-RELATED-RELATED"/>
    <property type="match status" value="1"/>
</dbReference>
<protein>
    <submittedName>
        <fullName evidence="4">GNAT family N-acetyltransferase</fullName>
    </submittedName>
</protein>
<dbReference type="RefSeq" id="WP_161819492.1">
    <property type="nucleotide sequence ID" value="NZ_JAACJS010000015.1"/>
</dbReference>
<gene>
    <name evidence="4" type="ORF">GWC95_14810</name>
</gene>
<keyword evidence="2" id="KW-0012">Acyltransferase</keyword>
<keyword evidence="1" id="KW-0808">Transferase</keyword>
<proteinExistence type="predicted"/>
<dbReference type="PANTHER" id="PTHR43877:SF2">
    <property type="entry name" value="AMINOALKYLPHOSPHONATE N-ACETYLTRANSFERASE-RELATED"/>
    <property type="match status" value="1"/>
</dbReference>
<reference evidence="4 5" key="1">
    <citation type="submission" date="2020-01" db="EMBL/GenBank/DDBJ databases">
        <title>Genome analysis.</title>
        <authorList>
            <person name="Wu S."/>
            <person name="Wang G."/>
        </authorList>
    </citation>
    <scope>NUCLEOTIDE SEQUENCE [LARGE SCALE GENOMIC DNA]</scope>
    <source>
        <strain evidence="4 5">SYL130</strain>
    </source>
</reference>
<dbReference type="InterPro" id="IPR050832">
    <property type="entry name" value="Bact_Acetyltransf"/>
</dbReference>
<name>A0ABX0A220_9BACT</name>
<evidence type="ECO:0000256" key="2">
    <source>
        <dbReference type="ARBA" id="ARBA00023315"/>
    </source>
</evidence>